<dbReference type="InterPro" id="IPR057235">
    <property type="entry name" value="DUF7913"/>
</dbReference>
<feature type="domain" description="DUF7913" evidence="1">
    <location>
        <begin position="2"/>
        <end position="120"/>
    </location>
</feature>
<dbReference type="PANTHER" id="PTHR33913">
    <property type="entry name" value="ALEURONE LAYER MORPHOGENESIS PROTEIN"/>
    <property type="match status" value="1"/>
</dbReference>
<feature type="non-terminal residue" evidence="3">
    <location>
        <position position="285"/>
    </location>
</feature>
<accession>S8EIP7</accession>
<name>S8EIP7_9LAMI</name>
<evidence type="ECO:0000259" key="2">
    <source>
        <dbReference type="Pfam" id="PF25502"/>
    </source>
</evidence>
<organism evidence="3 4">
    <name type="scientific">Genlisea aurea</name>
    <dbReference type="NCBI Taxonomy" id="192259"/>
    <lineage>
        <taxon>Eukaryota</taxon>
        <taxon>Viridiplantae</taxon>
        <taxon>Streptophyta</taxon>
        <taxon>Embryophyta</taxon>
        <taxon>Tracheophyta</taxon>
        <taxon>Spermatophyta</taxon>
        <taxon>Magnoliopsida</taxon>
        <taxon>eudicotyledons</taxon>
        <taxon>Gunneridae</taxon>
        <taxon>Pentapetalae</taxon>
        <taxon>asterids</taxon>
        <taxon>lamiids</taxon>
        <taxon>Lamiales</taxon>
        <taxon>Lentibulariaceae</taxon>
        <taxon>Genlisea</taxon>
    </lineage>
</organism>
<evidence type="ECO:0000313" key="4">
    <source>
        <dbReference type="Proteomes" id="UP000015453"/>
    </source>
</evidence>
<proteinExistence type="predicted"/>
<keyword evidence="4" id="KW-1185">Reference proteome</keyword>
<evidence type="ECO:0000259" key="1">
    <source>
        <dbReference type="Pfam" id="PF25500"/>
    </source>
</evidence>
<dbReference type="EMBL" id="AUSU01000841">
    <property type="protein sequence ID" value="EPS72437.1"/>
    <property type="molecule type" value="Genomic_DNA"/>
</dbReference>
<evidence type="ECO:0000313" key="3">
    <source>
        <dbReference type="EMBL" id="EPS72437.1"/>
    </source>
</evidence>
<reference evidence="3 4" key="1">
    <citation type="journal article" date="2013" name="BMC Genomics">
        <title>The miniature genome of a carnivorous plant Genlisea aurea contains a low number of genes and short non-coding sequences.</title>
        <authorList>
            <person name="Leushkin E.V."/>
            <person name="Sutormin R.A."/>
            <person name="Nabieva E.R."/>
            <person name="Penin A.A."/>
            <person name="Kondrashov A.S."/>
            <person name="Logacheva M.D."/>
        </authorList>
    </citation>
    <scope>NUCLEOTIDE SEQUENCE [LARGE SCALE GENOMIC DNA]</scope>
</reference>
<dbReference type="AlphaFoldDB" id="S8EIP7"/>
<feature type="domain" description="DUF7915" evidence="2">
    <location>
        <begin position="167"/>
        <end position="283"/>
    </location>
</feature>
<dbReference type="Proteomes" id="UP000015453">
    <property type="component" value="Unassembled WGS sequence"/>
</dbReference>
<dbReference type="InterPro" id="IPR057237">
    <property type="entry name" value="DUF7915"/>
</dbReference>
<dbReference type="OrthoDB" id="1909634at2759"/>
<gene>
    <name evidence="3" type="ORF">M569_02323</name>
</gene>
<protein>
    <submittedName>
        <fullName evidence="3">Uncharacterized protein</fullName>
    </submittedName>
</protein>
<dbReference type="Pfam" id="PF25500">
    <property type="entry name" value="DUF7913"/>
    <property type="match status" value="1"/>
</dbReference>
<sequence>EMAETEDVIQALMDTLVDHILPPRYLPFPLSKSAQNAVAEQMHAVVLLYNYYHRKQNPEQRLLSFHDFSKLAMVLKPNLSPFMKTMMENRHTELQDFDDHHLSVVEKAIKNACDVAAALDASEDFSSRKGWPISKLAVLLIDSQCENCYVEVADGGWFFIEKQVEGHGEKRKRSTEDSSTDGTKLLGLAFDAAKQITGGIENEVQVVGTHFTYATSKAKSVAVCYVMQYSGSLSCIGERQVPLMFVHECLQGRITENSDWGTFKTASNVKHHRLLPYINIISGLL</sequence>
<feature type="non-terminal residue" evidence="3">
    <location>
        <position position="1"/>
    </location>
</feature>
<dbReference type="Pfam" id="PF25502">
    <property type="entry name" value="DUF7915"/>
    <property type="match status" value="1"/>
</dbReference>
<comment type="caution">
    <text evidence="3">The sequence shown here is derived from an EMBL/GenBank/DDBJ whole genome shotgun (WGS) entry which is preliminary data.</text>
</comment>
<dbReference type="PANTHER" id="PTHR33913:SF1">
    <property type="entry name" value="DRBM DOMAIN-CONTAINING PROTEIN"/>
    <property type="match status" value="1"/>
</dbReference>